<protein>
    <submittedName>
        <fullName evidence="3">MarR family transcriptional regulator</fullName>
    </submittedName>
</protein>
<dbReference type="RefSeq" id="WP_229924874.1">
    <property type="nucleotide sequence ID" value="NZ_BNCD01000015.1"/>
</dbReference>
<dbReference type="Pfam" id="PF12802">
    <property type="entry name" value="MarR_2"/>
    <property type="match status" value="1"/>
</dbReference>
<dbReference type="PANTHER" id="PTHR33164">
    <property type="entry name" value="TRANSCRIPTIONAL REGULATOR, MARR FAMILY"/>
    <property type="match status" value="1"/>
</dbReference>
<feature type="region of interest" description="Disordered" evidence="1">
    <location>
        <begin position="168"/>
        <end position="188"/>
    </location>
</feature>
<evidence type="ECO:0000313" key="4">
    <source>
        <dbReference type="Proteomes" id="UP000603708"/>
    </source>
</evidence>
<dbReference type="PANTHER" id="PTHR33164:SF104">
    <property type="entry name" value="TRANSCRIPTIONAL REGULATORY PROTEIN"/>
    <property type="match status" value="1"/>
</dbReference>
<dbReference type="InterPro" id="IPR039422">
    <property type="entry name" value="MarR/SlyA-like"/>
</dbReference>
<dbReference type="AlphaFoldDB" id="A0A919GGP7"/>
<dbReference type="PROSITE" id="PS50995">
    <property type="entry name" value="HTH_MARR_2"/>
    <property type="match status" value="1"/>
</dbReference>
<dbReference type="SMART" id="SM00347">
    <property type="entry name" value="HTH_MARR"/>
    <property type="match status" value="1"/>
</dbReference>
<evidence type="ECO:0000256" key="1">
    <source>
        <dbReference type="SAM" id="MobiDB-lite"/>
    </source>
</evidence>
<accession>A0A919GGP7</accession>
<keyword evidence="4" id="KW-1185">Reference proteome</keyword>
<dbReference type="Proteomes" id="UP000603708">
    <property type="component" value="Unassembled WGS sequence"/>
</dbReference>
<proteinExistence type="predicted"/>
<feature type="compositionally biased region" description="Basic and acidic residues" evidence="1">
    <location>
        <begin position="169"/>
        <end position="179"/>
    </location>
</feature>
<organism evidence="3 4">
    <name type="scientific">Streptomyces sulfonofaciens</name>
    <dbReference type="NCBI Taxonomy" id="68272"/>
    <lineage>
        <taxon>Bacteria</taxon>
        <taxon>Bacillati</taxon>
        <taxon>Actinomycetota</taxon>
        <taxon>Actinomycetes</taxon>
        <taxon>Kitasatosporales</taxon>
        <taxon>Streptomycetaceae</taxon>
        <taxon>Streptomyces</taxon>
    </lineage>
</organism>
<dbReference type="InterPro" id="IPR036390">
    <property type="entry name" value="WH_DNA-bd_sf"/>
</dbReference>
<dbReference type="Gene3D" id="1.10.10.10">
    <property type="entry name" value="Winged helix-like DNA-binding domain superfamily/Winged helix DNA-binding domain"/>
    <property type="match status" value="1"/>
</dbReference>
<sequence>MSGGSGPTGRDRVDGLADAWRREMPSVAVREFELIKRTARLHALLEETLLAELAAFDLTRAEYDVLSTLRSLGPPYRMRPTDLRHRLVLSSGGTSNVLRRLHTAGLVRREPDESDGRGSVVTLTQAGIDLTHALVPATIAAQAKAFGNVADDTAAAASNALREVLLALGDREPAPEGGRRGRSPGRTS</sequence>
<dbReference type="SUPFAM" id="SSF46785">
    <property type="entry name" value="Winged helix' DNA-binding domain"/>
    <property type="match status" value="1"/>
</dbReference>
<reference evidence="3" key="2">
    <citation type="submission" date="2020-09" db="EMBL/GenBank/DDBJ databases">
        <authorList>
            <person name="Sun Q."/>
            <person name="Ohkuma M."/>
        </authorList>
    </citation>
    <scope>NUCLEOTIDE SEQUENCE</scope>
    <source>
        <strain evidence="3">JCM 5069</strain>
    </source>
</reference>
<dbReference type="InterPro" id="IPR000835">
    <property type="entry name" value="HTH_MarR-typ"/>
</dbReference>
<evidence type="ECO:0000259" key="2">
    <source>
        <dbReference type="PROSITE" id="PS50995"/>
    </source>
</evidence>
<dbReference type="GO" id="GO:0006950">
    <property type="term" value="P:response to stress"/>
    <property type="evidence" value="ECO:0007669"/>
    <property type="project" value="TreeGrafter"/>
</dbReference>
<evidence type="ECO:0000313" key="3">
    <source>
        <dbReference type="EMBL" id="GHH84109.1"/>
    </source>
</evidence>
<gene>
    <name evidence="3" type="ORF">GCM10018793_47630</name>
</gene>
<dbReference type="EMBL" id="BNCD01000015">
    <property type="protein sequence ID" value="GHH84109.1"/>
    <property type="molecule type" value="Genomic_DNA"/>
</dbReference>
<name>A0A919GGP7_9ACTN</name>
<dbReference type="GO" id="GO:0003700">
    <property type="term" value="F:DNA-binding transcription factor activity"/>
    <property type="evidence" value="ECO:0007669"/>
    <property type="project" value="InterPro"/>
</dbReference>
<reference evidence="3" key="1">
    <citation type="journal article" date="2014" name="Int. J. Syst. Evol. Microbiol.">
        <title>Complete genome sequence of Corynebacterium casei LMG S-19264T (=DSM 44701T), isolated from a smear-ripened cheese.</title>
        <authorList>
            <consortium name="US DOE Joint Genome Institute (JGI-PGF)"/>
            <person name="Walter F."/>
            <person name="Albersmeier A."/>
            <person name="Kalinowski J."/>
            <person name="Ruckert C."/>
        </authorList>
    </citation>
    <scope>NUCLEOTIDE SEQUENCE</scope>
    <source>
        <strain evidence="3">JCM 5069</strain>
    </source>
</reference>
<feature type="domain" description="HTH marR-type" evidence="2">
    <location>
        <begin position="31"/>
        <end position="170"/>
    </location>
</feature>
<comment type="caution">
    <text evidence="3">The sequence shown here is derived from an EMBL/GenBank/DDBJ whole genome shotgun (WGS) entry which is preliminary data.</text>
</comment>
<dbReference type="InterPro" id="IPR036388">
    <property type="entry name" value="WH-like_DNA-bd_sf"/>
</dbReference>